<keyword evidence="3" id="KW-1185">Reference proteome</keyword>
<feature type="region of interest" description="Disordered" evidence="1">
    <location>
        <begin position="381"/>
        <end position="538"/>
    </location>
</feature>
<organism evidence="2 3">
    <name type="scientific">Dermatophagoides pteronyssinus</name>
    <name type="common">European house dust mite</name>
    <dbReference type="NCBI Taxonomy" id="6956"/>
    <lineage>
        <taxon>Eukaryota</taxon>
        <taxon>Metazoa</taxon>
        <taxon>Ecdysozoa</taxon>
        <taxon>Arthropoda</taxon>
        <taxon>Chelicerata</taxon>
        <taxon>Arachnida</taxon>
        <taxon>Acari</taxon>
        <taxon>Acariformes</taxon>
        <taxon>Sarcoptiformes</taxon>
        <taxon>Astigmata</taxon>
        <taxon>Psoroptidia</taxon>
        <taxon>Analgoidea</taxon>
        <taxon>Pyroglyphidae</taxon>
        <taxon>Dermatophagoidinae</taxon>
        <taxon>Dermatophagoides</taxon>
    </lineage>
</organism>
<feature type="compositionally biased region" description="Pro residues" evidence="1">
    <location>
        <begin position="490"/>
        <end position="499"/>
    </location>
</feature>
<protein>
    <submittedName>
        <fullName evidence="2">Uncharacterized protein</fullName>
    </submittedName>
</protein>
<feature type="compositionally biased region" description="Polar residues" evidence="1">
    <location>
        <begin position="408"/>
        <end position="428"/>
    </location>
</feature>
<comment type="caution">
    <text evidence="2">The sequence shown here is derived from an EMBL/GenBank/DDBJ whole genome shotgun (WGS) entry which is preliminary data.</text>
</comment>
<accession>A0ABQ8JML2</accession>
<feature type="region of interest" description="Disordered" evidence="1">
    <location>
        <begin position="312"/>
        <end position="331"/>
    </location>
</feature>
<feature type="compositionally biased region" description="Low complexity" evidence="1">
    <location>
        <begin position="317"/>
        <end position="328"/>
    </location>
</feature>
<feature type="region of interest" description="Disordered" evidence="1">
    <location>
        <begin position="661"/>
        <end position="680"/>
    </location>
</feature>
<proteinExistence type="predicted"/>
<dbReference type="Proteomes" id="UP000887458">
    <property type="component" value="Unassembled WGS sequence"/>
</dbReference>
<name>A0ABQ8JML2_DERPT</name>
<evidence type="ECO:0000313" key="3">
    <source>
        <dbReference type="Proteomes" id="UP000887458"/>
    </source>
</evidence>
<feature type="compositionally biased region" description="Basic and acidic residues" evidence="1">
    <location>
        <begin position="444"/>
        <end position="471"/>
    </location>
</feature>
<reference evidence="2 3" key="1">
    <citation type="journal article" date="2018" name="J. Allergy Clin. Immunol.">
        <title>High-quality assembly of Dermatophagoides pteronyssinus genome and transcriptome reveals a wide range of novel allergens.</title>
        <authorList>
            <person name="Liu X.Y."/>
            <person name="Yang K.Y."/>
            <person name="Wang M.Q."/>
            <person name="Kwok J.S."/>
            <person name="Zeng X."/>
            <person name="Yang Z."/>
            <person name="Xiao X.J."/>
            <person name="Lau C.P."/>
            <person name="Li Y."/>
            <person name="Huang Z.M."/>
            <person name="Ba J.G."/>
            <person name="Yim A.K."/>
            <person name="Ouyang C.Y."/>
            <person name="Ngai S.M."/>
            <person name="Chan T.F."/>
            <person name="Leung E.L."/>
            <person name="Liu L."/>
            <person name="Liu Z.G."/>
            <person name="Tsui S.K."/>
        </authorList>
    </citation>
    <scope>NUCLEOTIDE SEQUENCE [LARGE SCALE GENOMIC DNA]</scope>
    <source>
        <strain evidence="2">Derp</strain>
    </source>
</reference>
<sequence length="680" mass="78842">MEWTNREKLALFSAVKKWGPKILENPDLAKHLNKFEKNRPYDWFNTDNCIHMYKEICLQFYSDDIDKNIRKLEQNHLNELKQSLYNRFEMIKDINNKIRIQKEKIIEKKKRNSNENIVPEINDDNNKLTTEIVEVVPEMIEKSIEMDVQPQIDNDFVNEKDSNENENLPSQSVDIVESNDDDDEKINHDVDTIENIDEIMKSESDDDNDDDVDKNTKSINDQTEQTNVDEKIESIHEDENVQSIEIETIDESNQNENIDESIENIKSDNDDISPTTTDDVIIPTVEESNDDVNDDDDDSTLIVKKESKTYATKNNIQKSEQYSQQSKSTRMITRSISRQSIQLEMVDSKESLNLSKSVSFIDLIDSIENDNQPTNIVEKQIDQQQLVDDDDDDIEKQSKEQVEEQENISKTETNLEQEISIDNKSETMINEKPTVINQRSKQPKTNDDTQQPKEIIKDNKKREKSQSKDTEEFNIITRSTSKKIAKQTKSPPPPPPPPVVDVIPTRSNHRSKSMSLETKITSSPTLSSPSTSTTTTTTSISDTKEIDIIMARKLRNIVKSIGKHDYFDYLKRSSQSSSQSSLNDVIEKPINIEMIMIEIDNGNIDSLIQLKHRLILSIFQYQIQHQQTMMMDSLNDRKKFLEFLTDFEKKFTINIISNENSRKKNQDDGKQCPDRRQSIQ</sequence>
<feature type="compositionally biased region" description="Low complexity" evidence="1">
    <location>
        <begin position="518"/>
        <end position="538"/>
    </location>
</feature>
<evidence type="ECO:0000256" key="1">
    <source>
        <dbReference type="SAM" id="MobiDB-lite"/>
    </source>
</evidence>
<feature type="compositionally biased region" description="Polar residues" evidence="1">
    <location>
        <begin position="217"/>
        <end position="226"/>
    </location>
</feature>
<evidence type="ECO:0000313" key="2">
    <source>
        <dbReference type="EMBL" id="KAH9423779.1"/>
    </source>
</evidence>
<gene>
    <name evidence="2" type="ORF">DERP_005360</name>
</gene>
<dbReference type="EMBL" id="NJHN03000031">
    <property type="protein sequence ID" value="KAH9423779.1"/>
    <property type="molecule type" value="Genomic_DNA"/>
</dbReference>
<reference evidence="2 3" key="2">
    <citation type="journal article" date="2022" name="Mol. Biol. Evol.">
        <title>Comparative Genomics Reveals Insights into the Divergent Evolution of Astigmatic Mites and Household Pest Adaptations.</title>
        <authorList>
            <person name="Xiong Q."/>
            <person name="Wan A.T."/>
            <person name="Liu X."/>
            <person name="Fung C.S."/>
            <person name="Xiao X."/>
            <person name="Malainual N."/>
            <person name="Hou J."/>
            <person name="Wang L."/>
            <person name="Wang M."/>
            <person name="Yang K.Y."/>
            <person name="Cui Y."/>
            <person name="Leung E.L."/>
            <person name="Nong W."/>
            <person name="Shin S.K."/>
            <person name="Au S.W."/>
            <person name="Jeong K.Y."/>
            <person name="Chew F.T."/>
            <person name="Hui J.H."/>
            <person name="Leung T.F."/>
            <person name="Tungtrongchitr A."/>
            <person name="Zhong N."/>
            <person name="Liu Z."/>
            <person name="Tsui S.K."/>
        </authorList>
    </citation>
    <scope>NUCLEOTIDE SEQUENCE [LARGE SCALE GENOMIC DNA]</scope>
    <source>
        <strain evidence="2">Derp</strain>
    </source>
</reference>
<feature type="region of interest" description="Disordered" evidence="1">
    <location>
        <begin position="156"/>
        <end position="229"/>
    </location>
</feature>